<dbReference type="Pfam" id="PF00071">
    <property type="entry name" value="Ras"/>
    <property type="match status" value="1"/>
</dbReference>
<dbReference type="NCBIfam" id="TIGR00231">
    <property type="entry name" value="small_GTP"/>
    <property type="match status" value="1"/>
</dbReference>
<evidence type="ECO:0000256" key="10">
    <source>
        <dbReference type="ARBA" id="ARBA00037868"/>
    </source>
</evidence>
<dbReference type="AlphaFoldDB" id="A0A8U0WQ12"/>
<dbReference type="PROSITE" id="PS51420">
    <property type="entry name" value="RHO"/>
    <property type="match status" value="1"/>
</dbReference>
<dbReference type="PROSITE" id="PS51421">
    <property type="entry name" value="RAS"/>
    <property type="match status" value="1"/>
</dbReference>
<dbReference type="InterPro" id="IPR005225">
    <property type="entry name" value="Small_GTP-bd"/>
</dbReference>
<keyword evidence="6" id="KW-0342">GTP-binding</keyword>
<dbReference type="SMART" id="SM00173">
    <property type="entry name" value="RAS"/>
    <property type="match status" value="1"/>
</dbReference>
<keyword evidence="3" id="KW-0813">Transport</keyword>
<evidence type="ECO:0000256" key="3">
    <source>
        <dbReference type="ARBA" id="ARBA00022448"/>
    </source>
</evidence>
<dbReference type="CDD" id="cd04123">
    <property type="entry name" value="Rab21"/>
    <property type="match status" value="1"/>
</dbReference>
<keyword evidence="4" id="KW-0547">Nucleotide-binding</keyword>
<dbReference type="InterPro" id="IPR001806">
    <property type="entry name" value="Small_GTPase"/>
</dbReference>
<dbReference type="InterPro" id="IPR027417">
    <property type="entry name" value="P-loop_NTPase"/>
</dbReference>
<dbReference type="KEGG" id="tva:4745015"/>
<dbReference type="FunFam" id="3.40.50.300:FF:000808">
    <property type="entry name" value="Small GTP-binding protein, putative"/>
    <property type="match status" value="1"/>
</dbReference>
<evidence type="ECO:0000256" key="4">
    <source>
        <dbReference type="ARBA" id="ARBA00022741"/>
    </source>
</evidence>
<dbReference type="OrthoDB" id="63533at2759"/>
<evidence type="ECO:0000256" key="9">
    <source>
        <dbReference type="ARBA" id="ARBA00023289"/>
    </source>
</evidence>
<protein>
    <recommendedName>
        <fullName evidence="2">Ras-related protein Rab-21</fullName>
    </recommendedName>
</protein>
<dbReference type="GO" id="GO:0012505">
    <property type="term" value="C:endomembrane system"/>
    <property type="evidence" value="ECO:0000318"/>
    <property type="project" value="GO_Central"/>
</dbReference>
<reference evidence="11" key="2">
    <citation type="journal article" date="2007" name="Science">
        <title>Draft genome sequence of the sexually transmitted pathogen Trichomonas vaginalis.</title>
        <authorList>
            <person name="Carlton J.M."/>
            <person name="Hirt R.P."/>
            <person name="Silva J.C."/>
            <person name="Delcher A.L."/>
            <person name="Schatz M."/>
            <person name="Zhao Q."/>
            <person name="Wortman J.R."/>
            <person name="Bidwell S.L."/>
            <person name="Alsmark U.C.M."/>
            <person name="Besteiro S."/>
            <person name="Sicheritz-Ponten T."/>
            <person name="Noel C.J."/>
            <person name="Dacks J.B."/>
            <person name="Foster P.G."/>
            <person name="Simillion C."/>
            <person name="Van de Peer Y."/>
            <person name="Miranda-Saavedra D."/>
            <person name="Barton G.J."/>
            <person name="Westrop G.D."/>
            <person name="Mueller S."/>
            <person name="Dessi D."/>
            <person name="Fiori P.L."/>
            <person name="Ren Q."/>
            <person name="Paulsen I."/>
            <person name="Zhang H."/>
            <person name="Bastida-Corcuera F.D."/>
            <person name="Simoes-Barbosa A."/>
            <person name="Brown M.T."/>
            <person name="Hayes R.D."/>
            <person name="Mukherjee M."/>
            <person name="Okumura C.Y."/>
            <person name="Schneider R."/>
            <person name="Smith A.J."/>
            <person name="Vanacova S."/>
            <person name="Villalvazo M."/>
            <person name="Haas B.J."/>
            <person name="Pertea M."/>
            <person name="Feldblyum T.V."/>
            <person name="Utterback T.R."/>
            <person name="Shu C.L."/>
            <person name="Osoegawa K."/>
            <person name="de Jong P.J."/>
            <person name="Hrdy I."/>
            <person name="Horvathova L."/>
            <person name="Zubacova Z."/>
            <person name="Dolezal P."/>
            <person name="Malik S.B."/>
            <person name="Logsdon J.M. Jr."/>
            <person name="Henze K."/>
            <person name="Gupta A."/>
            <person name="Wang C.C."/>
            <person name="Dunne R.L."/>
            <person name="Upcroft J.A."/>
            <person name="Upcroft P."/>
            <person name="White O."/>
            <person name="Salzberg S.L."/>
            <person name="Tang P."/>
            <person name="Chiu C.-H."/>
            <person name="Lee Y.-S."/>
            <person name="Embley T.M."/>
            <person name="Coombs G.H."/>
            <person name="Mottram J.C."/>
            <person name="Tachezy J."/>
            <person name="Fraser-Liggett C.M."/>
            <person name="Johnson P.J."/>
        </authorList>
    </citation>
    <scope>NUCLEOTIDE SEQUENCE [LARGE SCALE GENOMIC DNA]</scope>
    <source>
        <strain evidence="11">G3</strain>
    </source>
</reference>
<gene>
    <name evidence="11" type="ORF">TVAG_015270</name>
</gene>
<dbReference type="Gene3D" id="3.40.50.300">
    <property type="entry name" value="P-loop containing nucleotide triphosphate hydrolases"/>
    <property type="match status" value="1"/>
</dbReference>
<dbReference type="OMA" id="TWITELH"/>
<keyword evidence="12" id="KW-1185">Reference proteome</keyword>
<dbReference type="PRINTS" id="PR00449">
    <property type="entry name" value="RASTRNSFRMNG"/>
</dbReference>
<dbReference type="SMART" id="SM00174">
    <property type="entry name" value="RHO"/>
    <property type="match status" value="1"/>
</dbReference>
<dbReference type="SMR" id="A0A8U0WQ12"/>
<sequence length="193" mass="21623">MQGIQYRNKVVLVGTTHTGKTSIVQRYVNGQFMINSVSSMQAAFFQKNVMIGGKEQTLEIWDTAGQERFRSLTPMYYRDARVAIVVFDITDANSFSKAKQWINELKSSRGDSISLVLVGNKSDLEFIRVVQMSEAKQYAKLLDIPYFETSAKTGVNIEEVFIQVAQDVTANSTFESAYGPNIAQTQNQESSCC</sequence>
<dbReference type="SMART" id="SM00176">
    <property type="entry name" value="RAN"/>
    <property type="match status" value="1"/>
</dbReference>
<keyword evidence="7" id="KW-0472">Membrane</keyword>
<evidence type="ECO:0000256" key="8">
    <source>
        <dbReference type="ARBA" id="ARBA00023288"/>
    </source>
</evidence>
<dbReference type="PROSITE" id="PS51417">
    <property type="entry name" value="ARF"/>
    <property type="match status" value="1"/>
</dbReference>
<dbReference type="RefSeq" id="XP_001300294.1">
    <property type="nucleotide sequence ID" value="XM_001300293.1"/>
</dbReference>
<dbReference type="EMBL" id="DS114465">
    <property type="protein sequence ID" value="EAX87364.1"/>
    <property type="molecule type" value="Genomic_DNA"/>
</dbReference>
<evidence type="ECO:0000313" key="12">
    <source>
        <dbReference type="Proteomes" id="UP000001542"/>
    </source>
</evidence>
<comment type="similarity">
    <text evidence="1">Belongs to the small GTPase superfamily. Rab family.</text>
</comment>
<evidence type="ECO:0000256" key="7">
    <source>
        <dbReference type="ARBA" id="ARBA00023136"/>
    </source>
</evidence>
<dbReference type="SMART" id="SM00175">
    <property type="entry name" value="RAB"/>
    <property type="match status" value="1"/>
</dbReference>
<dbReference type="GO" id="GO:0006886">
    <property type="term" value="P:intracellular protein transport"/>
    <property type="evidence" value="ECO:0000318"/>
    <property type="project" value="GO_Central"/>
</dbReference>
<reference evidence="11" key="1">
    <citation type="submission" date="2006-10" db="EMBL/GenBank/DDBJ databases">
        <authorList>
            <person name="Amadeo P."/>
            <person name="Zhao Q."/>
            <person name="Wortman J."/>
            <person name="Fraser-Liggett C."/>
            <person name="Carlton J."/>
        </authorList>
    </citation>
    <scope>NUCLEOTIDE SEQUENCE</scope>
    <source>
        <strain evidence="11">G3</strain>
    </source>
</reference>
<evidence type="ECO:0000256" key="5">
    <source>
        <dbReference type="ARBA" id="ARBA00022927"/>
    </source>
</evidence>
<keyword evidence="5" id="KW-0653">Protein transport</keyword>
<comment type="subcellular location">
    <subcellularLocation>
        <location evidence="10">Endomembrane system</location>
        <topology evidence="10">Lipid-anchor</topology>
    </subcellularLocation>
</comment>
<evidence type="ECO:0000256" key="6">
    <source>
        <dbReference type="ARBA" id="ARBA00023134"/>
    </source>
</evidence>
<dbReference type="PANTHER" id="PTHR47978">
    <property type="match status" value="1"/>
</dbReference>
<evidence type="ECO:0000313" key="11">
    <source>
        <dbReference type="EMBL" id="EAX87364.1"/>
    </source>
</evidence>
<organism evidence="11 12">
    <name type="scientific">Trichomonas vaginalis (strain ATCC PRA-98 / G3)</name>
    <dbReference type="NCBI Taxonomy" id="412133"/>
    <lineage>
        <taxon>Eukaryota</taxon>
        <taxon>Metamonada</taxon>
        <taxon>Parabasalia</taxon>
        <taxon>Trichomonadida</taxon>
        <taxon>Trichomonadidae</taxon>
        <taxon>Trichomonas</taxon>
    </lineage>
</organism>
<evidence type="ECO:0000256" key="1">
    <source>
        <dbReference type="ARBA" id="ARBA00006270"/>
    </source>
</evidence>
<dbReference type="GO" id="GO:0032482">
    <property type="term" value="P:Rab protein signal transduction"/>
    <property type="evidence" value="ECO:0007669"/>
    <property type="project" value="InterPro"/>
</dbReference>
<dbReference type="SUPFAM" id="SSF52540">
    <property type="entry name" value="P-loop containing nucleoside triphosphate hydrolases"/>
    <property type="match status" value="1"/>
</dbReference>
<keyword evidence="8" id="KW-0449">Lipoprotein</keyword>
<dbReference type="GO" id="GO:0003924">
    <property type="term" value="F:GTPase activity"/>
    <property type="evidence" value="ECO:0000318"/>
    <property type="project" value="GO_Central"/>
</dbReference>
<keyword evidence="9" id="KW-0636">Prenylation</keyword>
<accession>A0A8U0WQ12</accession>
<name>A0A8U0WQ12_TRIV3</name>
<dbReference type="PROSITE" id="PS51419">
    <property type="entry name" value="RAB"/>
    <property type="match status" value="1"/>
</dbReference>
<dbReference type="Proteomes" id="UP000001542">
    <property type="component" value="Unassembled WGS sequence"/>
</dbReference>
<dbReference type="GO" id="GO:0005525">
    <property type="term" value="F:GTP binding"/>
    <property type="evidence" value="ECO:0007669"/>
    <property type="project" value="UniProtKB-KW"/>
</dbReference>
<dbReference type="InterPro" id="IPR041833">
    <property type="entry name" value="Rab21"/>
</dbReference>
<evidence type="ECO:0000256" key="2">
    <source>
        <dbReference type="ARBA" id="ARBA00014900"/>
    </source>
</evidence>
<proteinExistence type="inferred from homology"/>
<dbReference type="VEuPathDB" id="TrichDB:TVAGG3_0440230"/>